<dbReference type="AlphaFoldDB" id="A0A0P5FAH1"/>
<protein>
    <submittedName>
        <fullName evidence="1">Uncharacterized protein</fullName>
    </submittedName>
</protein>
<evidence type="ECO:0000313" key="1">
    <source>
        <dbReference type="EMBL" id="JAN05479.1"/>
    </source>
</evidence>
<name>A0A0P5FAH1_9CRUS</name>
<organism evidence="1">
    <name type="scientific">Daphnia magna</name>
    <dbReference type="NCBI Taxonomy" id="35525"/>
    <lineage>
        <taxon>Eukaryota</taxon>
        <taxon>Metazoa</taxon>
        <taxon>Ecdysozoa</taxon>
        <taxon>Arthropoda</taxon>
        <taxon>Crustacea</taxon>
        <taxon>Branchiopoda</taxon>
        <taxon>Diplostraca</taxon>
        <taxon>Cladocera</taxon>
        <taxon>Anomopoda</taxon>
        <taxon>Daphniidae</taxon>
        <taxon>Daphnia</taxon>
    </lineage>
</organism>
<proteinExistence type="predicted"/>
<dbReference type="EMBL" id="GDIQ01089258">
    <property type="protein sequence ID" value="JAN05479.1"/>
    <property type="molecule type" value="Transcribed_RNA"/>
</dbReference>
<accession>A0A0P5FAH1</accession>
<sequence>MKIQFAATGDEVRVPRLTAARISRHCPPLRPPFNFAPPPTTSTECMCYPIHEDRKFSNFQTGSIGQPLFSFFKFLYRFRFSCLETIQGAFQIDLYRSWFSYDFRERKRKKCKTIDLISTMGDATASNCVSCSQICVFICTPFTLI</sequence>
<reference evidence="1" key="1">
    <citation type="submission" date="2015-10" db="EMBL/GenBank/DDBJ databases">
        <title>EvidentialGene: Evidence-directed Construction of Complete mRNA Transcriptomes without Genomes.</title>
        <authorList>
            <person name="Gilbert D.G."/>
        </authorList>
    </citation>
    <scope>NUCLEOTIDE SEQUENCE</scope>
</reference>